<reference evidence="2 3" key="1">
    <citation type="journal article" date="2015" name="BMC Genomics">
        <title>Gene expression during zombie ant biting behavior reflects the complexity underlying fungal parasitic behavioral manipulation.</title>
        <authorList>
            <person name="de Bekker C."/>
            <person name="Ohm R.A."/>
            <person name="Loreto R.G."/>
            <person name="Sebastian A."/>
            <person name="Albert I."/>
            <person name="Merrow M."/>
            <person name="Brachmann A."/>
            <person name="Hughes D.P."/>
        </authorList>
    </citation>
    <scope>NUCLEOTIDE SEQUENCE [LARGE SCALE GENOMIC DNA]</scope>
    <source>
        <strain evidence="2 3">SC16a</strain>
    </source>
</reference>
<feature type="compositionally biased region" description="Basic and acidic residues" evidence="1">
    <location>
        <begin position="7"/>
        <end position="21"/>
    </location>
</feature>
<dbReference type="SUPFAM" id="SSF56112">
    <property type="entry name" value="Protein kinase-like (PK-like)"/>
    <property type="match status" value="1"/>
</dbReference>
<dbReference type="EMBL" id="LAZP02000034">
    <property type="protein sequence ID" value="PFH62291.1"/>
    <property type="molecule type" value="Genomic_DNA"/>
</dbReference>
<evidence type="ECO:0000313" key="2">
    <source>
        <dbReference type="EMBL" id="PFH62291.1"/>
    </source>
</evidence>
<feature type="compositionally biased region" description="Low complexity" evidence="1">
    <location>
        <begin position="451"/>
        <end position="460"/>
    </location>
</feature>
<evidence type="ECO:0000256" key="1">
    <source>
        <dbReference type="SAM" id="MobiDB-lite"/>
    </source>
</evidence>
<protein>
    <recommendedName>
        <fullName evidence="4">Protein kinase domain-containing protein</fullName>
    </recommendedName>
</protein>
<dbReference type="InterPro" id="IPR052396">
    <property type="entry name" value="Meiotic_Drive_Suppr_Kinase"/>
</dbReference>
<comment type="caution">
    <text evidence="2">The sequence shown here is derived from an EMBL/GenBank/DDBJ whole genome shotgun (WGS) entry which is preliminary data.</text>
</comment>
<dbReference type="AlphaFoldDB" id="A0A2A9PMK1"/>
<dbReference type="Pfam" id="PF06293">
    <property type="entry name" value="Kdo"/>
    <property type="match status" value="1"/>
</dbReference>
<dbReference type="InterPro" id="IPR011009">
    <property type="entry name" value="Kinase-like_dom_sf"/>
</dbReference>
<evidence type="ECO:0008006" key="4">
    <source>
        <dbReference type="Google" id="ProtNLM"/>
    </source>
</evidence>
<dbReference type="STRING" id="268505.A0A2A9PMK1"/>
<feature type="compositionally biased region" description="Polar residues" evidence="1">
    <location>
        <begin position="171"/>
        <end position="181"/>
    </location>
</feature>
<gene>
    <name evidence="2" type="ORF">XA68_14286</name>
</gene>
<evidence type="ECO:0000313" key="3">
    <source>
        <dbReference type="Proteomes" id="UP000037136"/>
    </source>
</evidence>
<dbReference type="PANTHER" id="PTHR37171:SF1">
    <property type="entry name" value="SERINE_THREONINE-PROTEIN KINASE YRZF-RELATED"/>
    <property type="match status" value="1"/>
</dbReference>
<feature type="region of interest" description="Disordered" evidence="1">
    <location>
        <begin position="1"/>
        <end position="21"/>
    </location>
</feature>
<feature type="region of interest" description="Disordered" evidence="1">
    <location>
        <begin position="171"/>
        <end position="202"/>
    </location>
</feature>
<sequence length="730" mass="81244">MNDEIEDLRRRLRESERKNEEDQRLREELELAREQLRPKNLPEYLESCHSLYLAIQVVSDPSKATQGVATNPVGRICPARILPWNDFAAKQEEIWNALSINDYLSQPAFPTQNQMELSKESLRPISSENGLRTLEFNVVESAVERLINRTHADPLLRSTLGLPGTATFKSHTNLGATNDPLSESMEGMSLGPPAPKPRRKARGKGNLADQFCVCRTSEGQSIPKLAIEYKPPHKLTEDQLVTGLKSEIQLERDVINKVGEGFDFAARRLAAAVVTQLFSYMIGKGLQYGYVSTGQTLTFCYIPDDPSEVYVSVCVPSQDVMDDDETRLHRTAVAQVFAFVLRALCADPPSESWHDEAEKLGTWAVEYEDILKNTPASERKGKQPRNSPYKPQRWTGFKRSPVRTRSGCRPPQDPSVGQSEDDDRPSPSPGTSRTGGKVAPSTGTGSGSGKQGQSQGKQQQPTAASKPKIQSRPFCTHRCLLGLAYGGPTDESCPNADCHGQTHINRLEFLKLIRDQLATDRGKDADCAPLYRSGSRGSLFKVRLSSHGYTLVAKGVESLDLACLQHEKEMYDRLQSVQGEHVPVCLGTIDLVLPYYYDCGVYVQFLFLSWAGEPIFHCTDVAGKARIDAAVGKIFKALHRLHILHRDAELRNILYDTDSGQFMAVDFERSEFRGRQPLGLIESNSPNRKRKRKEPKDEFTMELQLAMRSVSGYAASIAFPSTQACGGLLR</sequence>
<accession>A0A2A9PMK1</accession>
<feature type="region of interest" description="Disordered" evidence="1">
    <location>
        <begin position="374"/>
        <end position="469"/>
    </location>
</feature>
<dbReference type="Gene3D" id="1.10.510.10">
    <property type="entry name" value="Transferase(Phosphotransferase) domain 1"/>
    <property type="match status" value="1"/>
</dbReference>
<dbReference type="Proteomes" id="UP000037136">
    <property type="component" value="Unassembled WGS sequence"/>
</dbReference>
<reference evidence="2 3" key="2">
    <citation type="journal article" date="2017" name="Sci. Rep.">
        <title>Ant-infecting Ophiocordyceps genomes reveal a high diversity of potential behavioral manipulation genes and a possible major role for enterotoxins.</title>
        <authorList>
            <person name="de Bekker C."/>
            <person name="Ohm R.A."/>
            <person name="Evans H.C."/>
            <person name="Brachmann A."/>
            <person name="Hughes D.P."/>
        </authorList>
    </citation>
    <scope>NUCLEOTIDE SEQUENCE [LARGE SCALE GENOMIC DNA]</scope>
    <source>
        <strain evidence="2 3">SC16a</strain>
    </source>
</reference>
<dbReference type="OrthoDB" id="2156052at2759"/>
<keyword evidence="3" id="KW-1185">Reference proteome</keyword>
<dbReference type="PANTHER" id="PTHR37171">
    <property type="entry name" value="SERINE/THREONINE-PROTEIN KINASE YRZF-RELATED"/>
    <property type="match status" value="1"/>
</dbReference>
<organism evidence="2 3">
    <name type="scientific">Ophiocordyceps unilateralis</name>
    <name type="common">Zombie-ant fungus</name>
    <name type="synonym">Torrubia unilateralis</name>
    <dbReference type="NCBI Taxonomy" id="268505"/>
    <lineage>
        <taxon>Eukaryota</taxon>
        <taxon>Fungi</taxon>
        <taxon>Dikarya</taxon>
        <taxon>Ascomycota</taxon>
        <taxon>Pezizomycotina</taxon>
        <taxon>Sordariomycetes</taxon>
        <taxon>Hypocreomycetidae</taxon>
        <taxon>Hypocreales</taxon>
        <taxon>Ophiocordycipitaceae</taxon>
        <taxon>Ophiocordyceps</taxon>
    </lineage>
</organism>
<proteinExistence type="predicted"/>
<name>A0A2A9PMK1_OPHUN</name>